<evidence type="ECO:0000313" key="4">
    <source>
        <dbReference type="Proteomes" id="UP000293089"/>
    </source>
</evidence>
<reference evidence="3 4" key="1">
    <citation type="submission" date="2019-02" db="EMBL/GenBank/DDBJ databases">
        <title>WGS of Pseudoxanthomonas species novum from clinical isolates.</title>
        <authorList>
            <person name="Bernier A.-M."/>
            <person name="Bernard K."/>
            <person name="Vachon A."/>
        </authorList>
    </citation>
    <scope>NUCLEOTIDE SEQUENCE [LARGE SCALE GENOMIC DNA]</scope>
    <source>
        <strain evidence="4">NML 170316</strain>
    </source>
</reference>
<comment type="caution">
    <text evidence="3">The sequence shown here is derived from an EMBL/GenBank/DDBJ whole genome shotgun (WGS) entry which is preliminary data.</text>
</comment>
<feature type="domain" description="Virulence-associated protein E-like" evidence="2">
    <location>
        <begin position="457"/>
        <end position="672"/>
    </location>
</feature>
<accession>A0ABY1WBC8</accession>
<dbReference type="Proteomes" id="UP000293089">
    <property type="component" value="Unassembled WGS sequence"/>
</dbReference>
<name>A0ABY1WBC8_9GAMM</name>
<dbReference type="Gene3D" id="3.30.70.1790">
    <property type="entry name" value="RepB DNA-primase, N-terminal domain"/>
    <property type="match status" value="1"/>
</dbReference>
<feature type="compositionally biased region" description="Polar residues" evidence="1">
    <location>
        <begin position="227"/>
        <end position="240"/>
    </location>
</feature>
<protein>
    <recommendedName>
        <fullName evidence="2">Virulence-associated protein E-like domain-containing protein</fullName>
    </recommendedName>
</protein>
<keyword evidence="4" id="KW-1185">Reference proteome</keyword>
<proteinExistence type="predicted"/>
<dbReference type="PANTHER" id="PTHR34985:SF1">
    <property type="entry name" value="SLR0554 PROTEIN"/>
    <property type="match status" value="1"/>
</dbReference>
<evidence type="ECO:0000256" key="1">
    <source>
        <dbReference type="SAM" id="MobiDB-lite"/>
    </source>
</evidence>
<dbReference type="RefSeq" id="WP_130529201.1">
    <property type="nucleotide sequence ID" value="NZ_SHMD01000002.1"/>
</dbReference>
<sequence>MTPSTIAEFLNWLRPGGEVAVTTILPDDQSTPTRVFTDYAEAERWALEQNAAGRNVYFTPNVVTPAVKKKGKKPAKVDIARVEFLFADLDPRAGEDRDAERHRIRHLLNGNLSKKGYPATSVIVDSGNGYNCLWRVAEPIEVNGDPDKIALVEGYTREIVNRLGGDRGTHNIDRILRMPFTKNWPNKTKRERGRTPTDAKVYDCPADVPYPLSAFPALAADSALAKPTTSRKAPSATQKRGQVPAGPYGVDELQAWATANGKQVPDTALAALVHGRDADPDKYPSRSEAAWAVCCGLARAGVPDELIVAALLDKNNPGGAHIRDAQNSSGYAWTQVAKARAEVEAEQLVRVDGSDYVPKWDRTTKDGNPLNSFNNTVEALRGFGLEFTFDEFRKQRVIGGHYLQDFAGPLSDNAEVFLRSLVRKHFGFDTGKDNVHDAIAELCLHNRFDSLLAHIEALPAWDGTARLDSWLVDYFGAEDSVYAREVGAVVLLAAIVRAFEPGAKFDYMLVLIGEQGIRKSSAVRVLAGGDALFSDAPLLAAKDAKEILELTAGVWIQECAELDGISRKDTETLKAMIVRTHDKARAAYGRTTQEVPRRFVMIGTTNERRFLRDATGNRRFWPMEVQRIDSDGLAAVRDQLLAEAFARYRSGTARLWLGDEAEAIARRLQGEHLAVDGSYRELLEFLEPEGVRDGTPFVATETVYTRLGIEAGMRSGAVAHRVAAVMASLGWRSYPHPITHGGKKQRIYVRPVAEDVPPTLQDDEKPPF</sequence>
<dbReference type="Pfam" id="PF05272">
    <property type="entry name" value="VapE-like_dom"/>
    <property type="match status" value="1"/>
</dbReference>
<dbReference type="EMBL" id="SHME01000004">
    <property type="protein sequence ID" value="TAA18319.1"/>
    <property type="molecule type" value="Genomic_DNA"/>
</dbReference>
<dbReference type="PANTHER" id="PTHR34985">
    <property type="entry name" value="SLR0554 PROTEIN"/>
    <property type="match status" value="1"/>
</dbReference>
<organism evidence="3 4">
    <name type="scientific">Pseudoxanthomonas winnipegensis</name>
    <dbReference type="NCBI Taxonomy" id="2480810"/>
    <lineage>
        <taxon>Bacteria</taxon>
        <taxon>Pseudomonadati</taxon>
        <taxon>Pseudomonadota</taxon>
        <taxon>Gammaproteobacteria</taxon>
        <taxon>Lysobacterales</taxon>
        <taxon>Lysobacteraceae</taxon>
        <taxon>Pseudoxanthomonas</taxon>
    </lineage>
</organism>
<evidence type="ECO:0000259" key="2">
    <source>
        <dbReference type="Pfam" id="PF05272"/>
    </source>
</evidence>
<evidence type="ECO:0000313" key="3">
    <source>
        <dbReference type="EMBL" id="TAA18319.1"/>
    </source>
</evidence>
<dbReference type="InterPro" id="IPR007936">
    <property type="entry name" value="VapE-like_dom"/>
</dbReference>
<feature type="region of interest" description="Disordered" evidence="1">
    <location>
        <begin position="226"/>
        <end position="247"/>
    </location>
</feature>
<gene>
    <name evidence="3" type="ORF">EA658_14445</name>
</gene>